<organism evidence="2 3">
    <name type="scientific">Eumeta variegata</name>
    <name type="common">Bagworm moth</name>
    <name type="synonym">Eumeta japonica</name>
    <dbReference type="NCBI Taxonomy" id="151549"/>
    <lineage>
        <taxon>Eukaryota</taxon>
        <taxon>Metazoa</taxon>
        <taxon>Ecdysozoa</taxon>
        <taxon>Arthropoda</taxon>
        <taxon>Hexapoda</taxon>
        <taxon>Insecta</taxon>
        <taxon>Pterygota</taxon>
        <taxon>Neoptera</taxon>
        <taxon>Endopterygota</taxon>
        <taxon>Lepidoptera</taxon>
        <taxon>Glossata</taxon>
        <taxon>Ditrysia</taxon>
        <taxon>Tineoidea</taxon>
        <taxon>Psychidae</taxon>
        <taxon>Oiketicinae</taxon>
        <taxon>Eumeta</taxon>
    </lineage>
</organism>
<evidence type="ECO:0000256" key="1">
    <source>
        <dbReference type="SAM" id="MobiDB-lite"/>
    </source>
</evidence>
<accession>A0A4C1ZS25</accession>
<feature type="compositionally biased region" description="Basic and acidic residues" evidence="1">
    <location>
        <begin position="78"/>
        <end position="103"/>
    </location>
</feature>
<dbReference type="AlphaFoldDB" id="A0A4C1ZS25"/>
<evidence type="ECO:0000313" key="2">
    <source>
        <dbReference type="EMBL" id="GBP91721.1"/>
    </source>
</evidence>
<protein>
    <submittedName>
        <fullName evidence="2">Uncharacterized protein</fullName>
    </submittedName>
</protein>
<feature type="region of interest" description="Disordered" evidence="1">
    <location>
        <begin position="75"/>
        <end position="103"/>
    </location>
</feature>
<dbReference type="Proteomes" id="UP000299102">
    <property type="component" value="Unassembled WGS sequence"/>
</dbReference>
<sequence>MLRVTAKPGRTSAPPHGAHKHDSPHRMLPISSPLRNSPAERSRSVDKLSSCSTVGRHCLEVVGAALAALPDAEYESIEESRDGAAEARAHPVHLRGEDVASVQ</sequence>
<gene>
    <name evidence="2" type="ORF">EVAR_69223_1</name>
</gene>
<feature type="region of interest" description="Disordered" evidence="1">
    <location>
        <begin position="1"/>
        <end position="49"/>
    </location>
</feature>
<name>A0A4C1ZS25_EUMVA</name>
<evidence type="ECO:0000313" key="3">
    <source>
        <dbReference type="Proteomes" id="UP000299102"/>
    </source>
</evidence>
<proteinExistence type="predicted"/>
<keyword evidence="3" id="KW-1185">Reference proteome</keyword>
<comment type="caution">
    <text evidence="2">The sequence shown here is derived from an EMBL/GenBank/DDBJ whole genome shotgun (WGS) entry which is preliminary data.</text>
</comment>
<dbReference type="EMBL" id="BGZK01002200">
    <property type="protein sequence ID" value="GBP91721.1"/>
    <property type="molecule type" value="Genomic_DNA"/>
</dbReference>
<reference evidence="2 3" key="1">
    <citation type="journal article" date="2019" name="Commun. Biol.">
        <title>The bagworm genome reveals a unique fibroin gene that provides high tensile strength.</title>
        <authorList>
            <person name="Kono N."/>
            <person name="Nakamura H."/>
            <person name="Ohtoshi R."/>
            <person name="Tomita M."/>
            <person name="Numata K."/>
            <person name="Arakawa K."/>
        </authorList>
    </citation>
    <scope>NUCLEOTIDE SEQUENCE [LARGE SCALE GENOMIC DNA]</scope>
</reference>